<feature type="compositionally biased region" description="Basic residues" evidence="7">
    <location>
        <begin position="98"/>
        <end position="108"/>
    </location>
</feature>
<dbReference type="Proteomes" id="UP001268036">
    <property type="component" value="Unassembled WGS sequence"/>
</dbReference>
<dbReference type="GO" id="GO:0010181">
    <property type="term" value="F:FMN binding"/>
    <property type="evidence" value="ECO:0007669"/>
    <property type="project" value="InterPro"/>
</dbReference>
<evidence type="ECO:0000256" key="5">
    <source>
        <dbReference type="ARBA" id="ARBA00022643"/>
    </source>
</evidence>
<dbReference type="NCBIfam" id="TIGR01755">
    <property type="entry name" value="flav_wrbA"/>
    <property type="match status" value="1"/>
</dbReference>
<dbReference type="PANTHER" id="PTHR30546:SF23">
    <property type="entry name" value="FLAVOPROTEIN-LIKE PROTEIN YCP4-RELATED"/>
    <property type="match status" value="1"/>
</dbReference>
<feature type="region of interest" description="Disordered" evidence="7">
    <location>
        <begin position="92"/>
        <end position="114"/>
    </location>
</feature>
<gene>
    <name evidence="9" type="ORF">QE440_000773</name>
</gene>
<evidence type="ECO:0000313" key="10">
    <source>
        <dbReference type="Proteomes" id="UP001268036"/>
    </source>
</evidence>
<comment type="similarity">
    <text evidence="3 6">Belongs to the ArsC family.</text>
</comment>
<accession>A0AAJ2BMS8</accession>
<dbReference type="PANTHER" id="PTHR30546">
    <property type="entry name" value="FLAVODOXIN-RELATED PROTEIN WRBA-RELATED"/>
    <property type="match status" value="1"/>
</dbReference>
<dbReference type="Pfam" id="PF03358">
    <property type="entry name" value="FMN_red"/>
    <property type="match status" value="1"/>
</dbReference>
<protein>
    <submittedName>
        <fullName evidence="9">NAD(P)H:quinone oxidoreductase type IV/arsenate reductase (Glutaredoxin)</fullName>
    </submittedName>
</protein>
<comment type="similarity">
    <text evidence="2">Belongs to the WrbA family.</text>
</comment>
<evidence type="ECO:0000256" key="7">
    <source>
        <dbReference type="SAM" id="MobiDB-lite"/>
    </source>
</evidence>
<dbReference type="PROSITE" id="PS51353">
    <property type="entry name" value="ARSC"/>
    <property type="match status" value="1"/>
</dbReference>
<sequence length="316" mass="33665">MSEIVLYHNPRCSKSREALALLQSRELAVSVVPYLDTPPDAGQLRELLAKLGIGARQLLRTGEDAYRELHLADPALDDDALIATMVAPTPSDRETHRRAWRARRHRSSPRACPGDPAMTPEAYVLVLYYSRHGATAEMARQVARGVEMGGLSARLRTVPAVSAECAAVAPAVPEQGAVYATLDDLRDCAALALGSPTRYGNMAAAMKYFLDGTNSLWLTGALVDKPAGVFTSTASLHGGQESTLLSMALPLLHHGMLITGLPYSESALLETKGGGTPYGPSHFAGADGKRALDEQEIALCRALGKRLATLAGKLRG</sequence>
<comment type="cofactor">
    <cofactor evidence="1">
        <name>FMN</name>
        <dbReference type="ChEBI" id="CHEBI:58210"/>
    </cofactor>
</comment>
<name>A0AAJ2BMS8_9PSED</name>
<dbReference type="InterPro" id="IPR010089">
    <property type="entry name" value="Flavoprotein_WrbA-like"/>
</dbReference>
<dbReference type="InterPro" id="IPR005025">
    <property type="entry name" value="FMN_Rdtase-like_dom"/>
</dbReference>
<dbReference type="InterPro" id="IPR001226">
    <property type="entry name" value="Flavodoxin_CS"/>
</dbReference>
<evidence type="ECO:0000256" key="6">
    <source>
        <dbReference type="PROSITE-ProRule" id="PRU01282"/>
    </source>
</evidence>
<keyword evidence="5" id="KW-0288">FMN</keyword>
<comment type="caution">
    <text evidence="9">The sequence shown here is derived from an EMBL/GenBank/DDBJ whole genome shotgun (WGS) entry which is preliminary data.</text>
</comment>
<dbReference type="PROSITE" id="PS50902">
    <property type="entry name" value="FLAVODOXIN_LIKE"/>
    <property type="match status" value="1"/>
</dbReference>
<keyword evidence="4" id="KW-0285">Flavoprotein</keyword>
<dbReference type="GO" id="GO:0016020">
    <property type="term" value="C:membrane"/>
    <property type="evidence" value="ECO:0007669"/>
    <property type="project" value="TreeGrafter"/>
</dbReference>
<dbReference type="InterPro" id="IPR008254">
    <property type="entry name" value="Flavodoxin/NO_synth"/>
</dbReference>
<dbReference type="Gene3D" id="3.40.50.360">
    <property type="match status" value="1"/>
</dbReference>
<dbReference type="AlphaFoldDB" id="A0AAJ2BMS8"/>
<dbReference type="InterPro" id="IPR029039">
    <property type="entry name" value="Flavoprotein-like_sf"/>
</dbReference>
<organism evidence="9 10">
    <name type="scientific">Pseudomonas oryzihabitans</name>
    <dbReference type="NCBI Taxonomy" id="47885"/>
    <lineage>
        <taxon>Bacteria</taxon>
        <taxon>Pseudomonadati</taxon>
        <taxon>Pseudomonadota</taxon>
        <taxon>Gammaproteobacteria</taxon>
        <taxon>Pseudomonadales</taxon>
        <taxon>Pseudomonadaceae</taxon>
        <taxon>Pseudomonas</taxon>
    </lineage>
</organism>
<evidence type="ECO:0000256" key="1">
    <source>
        <dbReference type="ARBA" id="ARBA00001917"/>
    </source>
</evidence>
<dbReference type="GO" id="GO:0009055">
    <property type="term" value="F:electron transfer activity"/>
    <property type="evidence" value="ECO:0007669"/>
    <property type="project" value="InterPro"/>
</dbReference>
<evidence type="ECO:0000259" key="8">
    <source>
        <dbReference type="PROSITE" id="PS50902"/>
    </source>
</evidence>
<reference evidence="9" key="1">
    <citation type="submission" date="2023-08" db="EMBL/GenBank/DDBJ databases">
        <title>Functional and genomic diversity of the sorghum phyllosphere microbiome.</title>
        <authorList>
            <person name="Shade A."/>
        </authorList>
    </citation>
    <scope>NUCLEOTIDE SEQUENCE</scope>
    <source>
        <strain evidence="9">SORGH_AS_0201</strain>
    </source>
</reference>
<dbReference type="PROSITE" id="PS00201">
    <property type="entry name" value="FLAVODOXIN"/>
    <property type="match status" value="1"/>
</dbReference>
<dbReference type="FunFam" id="3.40.50.360:FF:000001">
    <property type="entry name" value="NAD(P)H dehydrogenase (Quinone) FQR1-like"/>
    <property type="match status" value="1"/>
</dbReference>
<feature type="domain" description="Flavodoxin-like" evidence="8">
    <location>
        <begin position="124"/>
        <end position="308"/>
    </location>
</feature>
<evidence type="ECO:0000313" key="9">
    <source>
        <dbReference type="EMBL" id="MDR6233032.1"/>
    </source>
</evidence>
<evidence type="ECO:0000256" key="3">
    <source>
        <dbReference type="ARBA" id="ARBA00007198"/>
    </source>
</evidence>
<evidence type="ECO:0000256" key="4">
    <source>
        <dbReference type="ARBA" id="ARBA00022630"/>
    </source>
</evidence>
<dbReference type="Pfam" id="PF03960">
    <property type="entry name" value="ArsC"/>
    <property type="match status" value="1"/>
</dbReference>
<evidence type="ECO:0000256" key="2">
    <source>
        <dbReference type="ARBA" id="ARBA00006961"/>
    </source>
</evidence>
<dbReference type="Gene3D" id="3.40.30.10">
    <property type="entry name" value="Glutaredoxin"/>
    <property type="match status" value="1"/>
</dbReference>
<dbReference type="GO" id="GO:0003955">
    <property type="term" value="F:NAD(P)H dehydrogenase (quinone) activity"/>
    <property type="evidence" value="ECO:0007669"/>
    <property type="project" value="InterPro"/>
</dbReference>
<dbReference type="InterPro" id="IPR036249">
    <property type="entry name" value="Thioredoxin-like_sf"/>
</dbReference>
<dbReference type="EMBL" id="JAVJAF010000001">
    <property type="protein sequence ID" value="MDR6233032.1"/>
    <property type="molecule type" value="Genomic_DNA"/>
</dbReference>
<proteinExistence type="inferred from homology"/>
<dbReference type="InterPro" id="IPR006660">
    <property type="entry name" value="Arsenate_reductase-like"/>
</dbReference>
<dbReference type="NCBIfam" id="NF002999">
    <property type="entry name" value="PRK03767.1"/>
    <property type="match status" value="1"/>
</dbReference>
<dbReference type="SUPFAM" id="SSF52218">
    <property type="entry name" value="Flavoproteins"/>
    <property type="match status" value="1"/>
</dbReference>
<dbReference type="SUPFAM" id="SSF52833">
    <property type="entry name" value="Thioredoxin-like"/>
    <property type="match status" value="1"/>
</dbReference>